<proteinExistence type="predicted"/>
<accession>A0A4R5YPQ6</accession>
<dbReference type="GeneID" id="64346044"/>
<dbReference type="Gene3D" id="3.40.50.12500">
    <property type="match status" value="1"/>
</dbReference>
<comment type="caution">
    <text evidence="1">The sequence shown here is derived from an EMBL/GenBank/DDBJ whole genome shotgun (WGS) entry which is preliminary data.</text>
</comment>
<dbReference type="InterPro" id="IPR053714">
    <property type="entry name" value="Iso_Racemase_Enz_sf"/>
</dbReference>
<sequence>MAAPQTPLPEGPGVQRVLGVVNPYDMALDREMWRWMPATTSLAVARTPYHPLVVDELMAARIGDDAEIRAAARSLAAVGPEAVVYACTSGSFVHGRRGSRRISRTIAEETGVPALTTSEALLEALDALGVTALAIATPYVERLTQRLEDFLAEDGRDVVACAGLGLDRLIWHVPYAVTADLVRRADRQEARAVFVACTNLPTYDLIAPLEQELGKPVLTANQVTLWAGLRRLGLTPEGPGQRLCALPSREAELR</sequence>
<dbReference type="RefSeq" id="WP_133408956.1">
    <property type="nucleotide sequence ID" value="NZ_SMZT01000001.1"/>
</dbReference>
<reference evidence="1 2" key="1">
    <citation type="submission" date="2019-03" db="EMBL/GenBank/DDBJ databases">
        <title>Genome Sequencing and Assembly of Various Microbes Isolated from Partially Reclaimed Soil and Acid Mine Drainage (AMD) Site.</title>
        <authorList>
            <person name="Steinbock B."/>
            <person name="Bechtold R."/>
            <person name="Sevigny J.L."/>
            <person name="Thomas D."/>
            <person name="Cuthill L.R."/>
            <person name="Aveiro Johannsen E.J."/>
            <person name="Thomas K."/>
            <person name="Ghosh A."/>
        </authorList>
    </citation>
    <scope>NUCLEOTIDE SEQUENCE [LARGE SCALE GENOMIC DNA]</scope>
    <source>
        <strain evidence="1 2">S-A3</strain>
    </source>
</reference>
<dbReference type="PANTHER" id="PTHR40267">
    <property type="entry name" value="BLR3294 PROTEIN"/>
    <property type="match status" value="1"/>
</dbReference>
<gene>
    <name evidence="1" type="ORF">E2R59_01370</name>
</gene>
<name>A0A4R5YPQ6_KOCRO</name>
<dbReference type="Pfam" id="PF17645">
    <property type="entry name" value="Amdase"/>
    <property type="match status" value="1"/>
</dbReference>
<protein>
    <submittedName>
        <fullName evidence="1">Asp/Glu/hydantoin racemase</fullName>
    </submittedName>
</protein>
<dbReference type="Proteomes" id="UP000295163">
    <property type="component" value="Unassembled WGS sequence"/>
</dbReference>
<evidence type="ECO:0000313" key="1">
    <source>
        <dbReference type="EMBL" id="TDL46692.1"/>
    </source>
</evidence>
<dbReference type="AlphaFoldDB" id="A0A4R5YPQ6"/>
<dbReference type="PIRSF" id="PIRSF015736">
    <property type="entry name" value="MI"/>
    <property type="match status" value="1"/>
</dbReference>
<dbReference type="InterPro" id="IPR026286">
    <property type="entry name" value="MaiA/AMDase"/>
</dbReference>
<dbReference type="PANTHER" id="PTHR40267:SF1">
    <property type="entry name" value="BLR3294 PROTEIN"/>
    <property type="match status" value="1"/>
</dbReference>
<organism evidence="1 2">
    <name type="scientific">Kocuria rosea</name>
    <name type="common">Deinococcus erythromyxa</name>
    <name type="synonym">Micrococcus rubens</name>
    <dbReference type="NCBI Taxonomy" id="1275"/>
    <lineage>
        <taxon>Bacteria</taxon>
        <taxon>Bacillati</taxon>
        <taxon>Actinomycetota</taxon>
        <taxon>Actinomycetes</taxon>
        <taxon>Micrococcales</taxon>
        <taxon>Micrococcaceae</taxon>
        <taxon>Kocuria</taxon>
    </lineage>
</organism>
<dbReference type="EMBL" id="SMZT01000001">
    <property type="protein sequence ID" value="TDL46692.1"/>
    <property type="molecule type" value="Genomic_DNA"/>
</dbReference>
<evidence type="ECO:0000313" key="2">
    <source>
        <dbReference type="Proteomes" id="UP000295163"/>
    </source>
</evidence>